<feature type="transmembrane region" description="Helical" evidence="1">
    <location>
        <begin position="89"/>
        <end position="111"/>
    </location>
</feature>
<dbReference type="AlphaFoldDB" id="A0A0F9VGN7"/>
<feature type="transmembrane region" description="Helical" evidence="1">
    <location>
        <begin position="57"/>
        <end position="77"/>
    </location>
</feature>
<dbReference type="PANTHER" id="PTHR34980:SF2">
    <property type="entry name" value="INNER MEMBRANE PROTEIN YHAH-RELATED"/>
    <property type="match status" value="1"/>
</dbReference>
<name>A0A0F9VGN7_9ZZZZ</name>
<dbReference type="Pfam" id="PF05656">
    <property type="entry name" value="DUF805"/>
    <property type="match status" value="1"/>
</dbReference>
<organism evidence="2">
    <name type="scientific">marine sediment metagenome</name>
    <dbReference type="NCBI Taxonomy" id="412755"/>
    <lineage>
        <taxon>unclassified sequences</taxon>
        <taxon>metagenomes</taxon>
        <taxon>ecological metagenomes</taxon>
    </lineage>
</organism>
<accession>A0A0F9VGN7</accession>
<evidence type="ECO:0008006" key="3">
    <source>
        <dbReference type="Google" id="ProtNLM"/>
    </source>
</evidence>
<feature type="transmembrane region" description="Helical" evidence="1">
    <location>
        <begin position="25"/>
        <end position="45"/>
    </location>
</feature>
<comment type="caution">
    <text evidence="2">The sequence shown here is derived from an EMBL/GenBank/DDBJ whole genome shotgun (WGS) entry which is preliminary data.</text>
</comment>
<proteinExistence type="predicted"/>
<dbReference type="GO" id="GO:0005886">
    <property type="term" value="C:plasma membrane"/>
    <property type="evidence" value="ECO:0007669"/>
    <property type="project" value="TreeGrafter"/>
</dbReference>
<protein>
    <recommendedName>
        <fullName evidence="3">DUF805 domain-containing protein</fullName>
    </recommendedName>
</protein>
<dbReference type="PANTHER" id="PTHR34980">
    <property type="entry name" value="INNER MEMBRANE PROTEIN-RELATED-RELATED"/>
    <property type="match status" value="1"/>
</dbReference>
<gene>
    <name evidence="2" type="ORF">LCGC14_0408320</name>
</gene>
<evidence type="ECO:0000313" key="2">
    <source>
        <dbReference type="EMBL" id="KKN72691.1"/>
    </source>
</evidence>
<keyword evidence="1" id="KW-0472">Membrane</keyword>
<sequence>MRVPMSKPVLEDLFKWSGRRDRKSYALLNLAMFGFGMAATVLWIIEAELSGDPDTAFGTLIVLIVMFCVMGVSSIATTAQRCRDLGMPGVVSAVIMLPYAGIAAWIAILVMPGDKGPNKFGADPRGLKA</sequence>
<evidence type="ECO:0000256" key="1">
    <source>
        <dbReference type="SAM" id="Phobius"/>
    </source>
</evidence>
<keyword evidence="1" id="KW-0812">Transmembrane</keyword>
<dbReference type="EMBL" id="LAZR01000357">
    <property type="protein sequence ID" value="KKN72691.1"/>
    <property type="molecule type" value="Genomic_DNA"/>
</dbReference>
<dbReference type="InterPro" id="IPR008523">
    <property type="entry name" value="DUF805"/>
</dbReference>
<reference evidence="2" key="1">
    <citation type="journal article" date="2015" name="Nature">
        <title>Complex archaea that bridge the gap between prokaryotes and eukaryotes.</title>
        <authorList>
            <person name="Spang A."/>
            <person name="Saw J.H."/>
            <person name="Jorgensen S.L."/>
            <person name="Zaremba-Niedzwiedzka K."/>
            <person name="Martijn J."/>
            <person name="Lind A.E."/>
            <person name="van Eijk R."/>
            <person name="Schleper C."/>
            <person name="Guy L."/>
            <person name="Ettema T.J."/>
        </authorList>
    </citation>
    <scope>NUCLEOTIDE SEQUENCE</scope>
</reference>
<keyword evidence="1" id="KW-1133">Transmembrane helix</keyword>